<feature type="transmembrane region" description="Helical" evidence="7">
    <location>
        <begin position="347"/>
        <end position="368"/>
    </location>
</feature>
<dbReference type="Pfam" id="PF02687">
    <property type="entry name" value="FtsX"/>
    <property type="match status" value="1"/>
</dbReference>
<dbReference type="PANTHER" id="PTHR30572">
    <property type="entry name" value="MEMBRANE COMPONENT OF TRANSPORTER-RELATED"/>
    <property type="match status" value="1"/>
</dbReference>
<dbReference type="Proteomes" id="UP000297753">
    <property type="component" value="Unassembled WGS sequence"/>
</dbReference>
<feature type="domain" description="ABC3 transporter permease C-terminal" evidence="8">
    <location>
        <begin position="297"/>
        <end position="421"/>
    </location>
</feature>
<proteinExistence type="inferred from homology"/>
<sequence length="429" mass="46869">MLLPMGQIFQEMTAEKLRLSLVILSVAWATVCISSMLAIGEGIRQGVMRTAKSGAGNLIYVAGGIATVDYGTFYPGKSLTLKVEDIKVIKALPDVKNVAPTATWEDPITANGRVYWLSALAISNDFASIVDLPELETGRWLSRLDHEKQRKVVVLGYSVASFLFNPEDDFSWFEPLTLQANPIGKTIKLGSEEFTVIGVFKKSSAWIERGYQSIDESSFVPLTTWQRFHANGDINGINVEPQVNTDRKKLAKTIRQVITRKHGASVRDNEVIQVKDMYLEQKSMQQFLIGLQGFLGIIGFIALAVAGVGIANVMYGTVKRSTRDIGVRMAVGATPTAVRLHYLVQSLITMMLGGVLGLGATYVLVSSISTIDLIGIDIYEQLGKPAPELSWLVVTIVITCLVVIGVASAWLPANFAAKVSPQEALLREY</sequence>
<evidence type="ECO:0000256" key="4">
    <source>
        <dbReference type="ARBA" id="ARBA00022989"/>
    </source>
</evidence>
<evidence type="ECO:0000256" key="6">
    <source>
        <dbReference type="ARBA" id="ARBA00038076"/>
    </source>
</evidence>
<feature type="transmembrane region" description="Helical" evidence="7">
    <location>
        <begin position="20"/>
        <end position="39"/>
    </location>
</feature>
<comment type="caution">
    <text evidence="10">The sequence shown here is derived from an EMBL/GenBank/DDBJ whole genome shotgun (WGS) entry which is preliminary data.</text>
</comment>
<dbReference type="Pfam" id="PF12704">
    <property type="entry name" value="MacB_PCD"/>
    <property type="match status" value="1"/>
</dbReference>
<comment type="subcellular location">
    <subcellularLocation>
        <location evidence="1">Cell membrane</location>
        <topology evidence="1">Multi-pass membrane protein</topology>
    </subcellularLocation>
</comment>
<keyword evidence="11" id="KW-1185">Reference proteome</keyword>
<evidence type="ECO:0000313" key="10">
    <source>
        <dbReference type="EMBL" id="TFH92551.1"/>
    </source>
</evidence>
<keyword evidence="3 7" id="KW-0812">Transmembrane</keyword>
<keyword evidence="2" id="KW-1003">Cell membrane</keyword>
<feature type="transmembrane region" description="Helical" evidence="7">
    <location>
        <begin position="389"/>
        <end position="411"/>
    </location>
</feature>
<dbReference type="GO" id="GO:0005886">
    <property type="term" value="C:plasma membrane"/>
    <property type="evidence" value="ECO:0007669"/>
    <property type="project" value="UniProtKB-SubCell"/>
</dbReference>
<evidence type="ECO:0000259" key="8">
    <source>
        <dbReference type="Pfam" id="PF02687"/>
    </source>
</evidence>
<reference evidence="10 11" key="1">
    <citation type="submission" date="2019-01" db="EMBL/GenBank/DDBJ databases">
        <title>Vibrio BEI176 sp. nov, a marine bacterium isolated from China: eastern marignal seas.</title>
        <authorList>
            <person name="Li B."/>
        </authorList>
    </citation>
    <scope>NUCLEOTIDE SEQUENCE [LARGE SCALE GENOMIC DNA]</scope>
    <source>
        <strain evidence="10 11">BEI176</strain>
    </source>
</reference>
<accession>A0A4Y8WJU3</accession>
<dbReference type="RefSeq" id="WP_134834751.1">
    <property type="nucleotide sequence ID" value="NZ_SATR01000006.1"/>
</dbReference>
<dbReference type="OrthoDB" id="9770036at2"/>
<comment type="similarity">
    <text evidence="6">Belongs to the ABC-4 integral membrane protein family.</text>
</comment>
<evidence type="ECO:0000256" key="3">
    <source>
        <dbReference type="ARBA" id="ARBA00022692"/>
    </source>
</evidence>
<protein>
    <submittedName>
        <fullName evidence="10">ABC transporter permease</fullName>
    </submittedName>
</protein>
<evidence type="ECO:0000256" key="5">
    <source>
        <dbReference type="ARBA" id="ARBA00023136"/>
    </source>
</evidence>
<dbReference type="InterPro" id="IPR025857">
    <property type="entry name" value="MacB_PCD"/>
</dbReference>
<evidence type="ECO:0000313" key="11">
    <source>
        <dbReference type="Proteomes" id="UP000297753"/>
    </source>
</evidence>
<evidence type="ECO:0000256" key="1">
    <source>
        <dbReference type="ARBA" id="ARBA00004651"/>
    </source>
</evidence>
<evidence type="ECO:0000259" key="9">
    <source>
        <dbReference type="Pfam" id="PF12704"/>
    </source>
</evidence>
<dbReference type="InterPro" id="IPR003838">
    <property type="entry name" value="ABC3_permease_C"/>
</dbReference>
<keyword evidence="5 7" id="KW-0472">Membrane</keyword>
<dbReference type="PANTHER" id="PTHR30572:SF4">
    <property type="entry name" value="ABC TRANSPORTER PERMEASE YTRF"/>
    <property type="match status" value="1"/>
</dbReference>
<gene>
    <name evidence="10" type="ORF">ELS82_06475</name>
</gene>
<evidence type="ECO:0000256" key="2">
    <source>
        <dbReference type="ARBA" id="ARBA00022475"/>
    </source>
</evidence>
<dbReference type="InterPro" id="IPR050250">
    <property type="entry name" value="Macrolide_Exporter_MacB"/>
</dbReference>
<name>A0A4Y8WJU3_9VIBR</name>
<feature type="domain" description="MacB-like periplasmic core" evidence="9">
    <location>
        <begin position="21"/>
        <end position="256"/>
    </location>
</feature>
<feature type="transmembrane region" description="Helical" evidence="7">
    <location>
        <begin position="287"/>
        <end position="311"/>
    </location>
</feature>
<dbReference type="GO" id="GO:0022857">
    <property type="term" value="F:transmembrane transporter activity"/>
    <property type="evidence" value="ECO:0007669"/>
    <property type="project" value="TreeGrafter"/>
</dbReference>
<dbReference type="EMBL" id="SATR01000006">
    <property type="protein sequence ID" value="TFH92551.1"/>
    <property type="molecule type" value="Genomic_DNA"/>
</dbReference>
<evidence type="ECO:0000256" key="7">
    <source>
        <dbReference type="SAM" id="Phobius"/>
    </source>
</evidence>
<keyword evidence="4 7" id="KW-1133">Transmembrane helix</keyword>
<dbReference type="AlphaFoldDB" id="A0A4Y8WJU3"/>
<organism evidence="10 11">
    <name type="scientific">Vibrio ouci</name>
    <dbReference type="NCBI Taxonomy" id="2499078"/>
    <lineage>
        <taxon>Bacteria</taxon>
        <taxon>Pseudomonadati</taxon>
        <taxon>Pseudomonadota</taxon>
        <taxon>Gammaproteobacteria</taxon>
        <taxon>Vibrionales</taxon>
        <taxon>Vibrionaceae</taxon>
        <taxon>Vibrio</taxon>
    </lineage>
</organism>